<reference evidence="2" key="1">
    <citation type="submission" date="2019-11" db="EMBL/GenBank/DDBJ databases">
        <title>The complete genome sequence of Saccharopolyspora sp. E2A.</title>
        <authorList>
            <person name="Zhang G."/>
        </authorList>
    </citation>
    <scope>NUCLEOTIDE SEQUENCE [LARGE SCALE GENOMIC DNA]</scope>
    <source>
        <strain evidence="2">E2A</strain>
    </source>
</reference>
<protein>
    <recommendedName>
        <fullName evidence="3">Asp23/Gls24 family envelope stress response protein</fullName>
    </recommendedName>
</protein>
<dbReference type="Proteomes" id="UP000371041">
    <property type="component" value="Chromosome"/>
</dbReference>
<keyword evidence="2" id="KW-1185">Reference proteome</keyword>
<accession>A0A5Q3QD97</accession>
<proteinExistence type="predicted"/>
<dbReference type="RefSeq" id="WP_154076124.1">
    <property type="nucleotide sequence ID" value="NZ_CP045929.1"/>
</dbReference>
<evidence type="ECO:0008006" key="3">
    <source>
        <dbReference type="Google" id="ProtNLM"/>
    </source>
</evidence>
<evidence type="ECO:0000313" key="2">
    <source>
        <dbReference type="Proteomes" id="UP000371041"/>
    </source>
</evidence>
<sequence>MSGSGIGVDRTLPCGRTESMLLAHLDGQGPRELAEHVRDCPYCSRRLESMQRSWQPVRAAARTPVELPTGLVERAMETVRGMRSVDGHQPASLPQEGGTVTVSSRATLTLARQAGGDAAASRSGVHLRRCHGGPDGMRIELAVRYSLPAHEVADSVRVEVEGEMRRALGPLAPPVDVAVVDVTPPPG</sequence>
<dbReference type="EMBL" id="CP045929">
    <property type="protein sequence ID" value="QGK69529.1"/>
    <property type="molecule type" value="Genomic_DNA"/>
</dbReference>
<name>A0A5Q3QD97_9PSEU</name>
<gene>
    <name evidence="1" type="ORF">GIY23_08330</name>
</gene>
<evidence type="ECO:0000313" key="1">
    <source>
        <dbReference type="EMBL" id="QGK69529.1"/>
    </source>
</evidence>
<dbReference type="KEGG" id="sace:GIY23_08330"/>
<dbReference type="AlphaFoldDB" id="A0A5Q3QD97"/>
<organism evidence="1 2">
    <name type="scientific">Allosaccharopolyspora coralli</name>
    <dbReference type="NCBI Taxonomy" id="2665642"/>
    <lineage>
        <taxon>Bacteria</taxon>
        <taxon>Bacillati</taxon>
        <taxon>Actinomycetota</taxon>
        <taxon>Actinomycetes</taxon>
        <taxon>Pseudonocardiales</taxon>
        <taxon>Pseudonocardiaceae</taxon>
        <taxon>Allosaccharopolyspora</taxon>
    </lineage>
</organism>